<reference evidence="2" key="1">
    <citation type="submission" date="2019-11" db="UniProtKB">
        <authorList>
            <consortium name="WormBaseParasite"/>
        </authorList>
    </citation>
    <scope>IDENTIFICATION</scope>
</reference>
<name>A0A5K3FUC1_MESCO</name>
<evidence type="ECO:0000256" key="1">
    <source>
        <dbReference type="SAM" id="MobiDB-lite"/>
    </source>
</evidence>
<evidence type="ECO:0000313" key="2">
    <source>
        <dbReference type="WBParaSite" id="MCU_011401-RA"/>
    </source>
</evidence>
<dbReference type="Gene3D" id="3.90.1290.10">
    <property type="entry name" value="Plakin repeat"/>
    <property type="match status" value="1"/>
</dbReference>
<dbReference type="WBParaSite" id="MCU_011401-RA">
    <property type="protein sequence ID" value="MCU_011401-RA"/>
    <property type="gene ID" value="MCU_011401"/>
</dbReference>
<accession>A0A5K3FUC1</accession>
<sequence length="1137" mass="129006">MTESLVVPTELPVVHTAPPLESPAPQLQLPQMVVKDEQSAVLHTAPPTDLLPELIGVKIGLTQTPDLVIHHDSYSKQVSSTKIFDGIKSTEFVESPLCIASVNVPSSASLVPLFDSSHFSVYSDSSSVSTQCSPCMLSRSTLTSTVVTSVPAKSPVVSSSLAPPVSLVRSNLDTLPSNVDLGSQTQSSFTTESLTMTDVRALKSIMLQTEDTDFIWDEEIPGASSLKYMSVETYPLPAKHRSIQCLLIEPPSEREAPVDEGTDLEYEEIEVKETYYKFADSHAIATQTERVPLIEWMEFSSDTGFHNERSRNEFYEVFQVVRNSTWRNCVTDELNDYFTSVGFSQLNHKIYTEVLHRGFLKEAVCQSVEELPSVAETGVQFPYETVVREPFEYSAKSDSEQSAEETYESRLILGQIAETECFASPTTQDLGVQTQPDSALISSARTAEHEVVEIKASHESSLFQQPPTDQVFTLEVGNQTDLGLTTEKYEMHKQDKNVTESEIIHEVHVLDEPMYVKTQVLFSSVTEATQTDQLPYDYLQQQIDTYKIKKSQISCLHDLDITTYFFDEDIHEEEYLRRSHETYLVTPQRPLETETVPITLRQRVVEHELCDMVSQIDAKRWNDIREVASPITGLFAPVSFAVRQGWIRLGRWNDYVDPTTGHAIPLETALAQGRIRFASSRDATSSGQLNSSLVYIERESVVQERVEALCVLNTSTREHLTIAQARREGLIREDEHHLTWILNVREGVWITAEEAVSQNILTVAKLREQEKTEVEETAIQHQQTVIRAYHVTAVRPGGEPSEWLKPDEAVQLGLFNWQTGDLAVDWPARPAYCQYREETTTSSEYVVTQWCNFLTARQAGWIRLTPEMNFNKWVPFSQPGIGNSNRRLLSTSVSLVSETEENFTYHRTHHFTTTESREYYQSSRRSDSLRDYSRQYERYAPVITRHARLGSGSHSPEFGTESSFSQPVLGEVGEFEHSDPYTLFARHQGHLEGSEEQASTVEQELYDSGMQGERETQIYTYPATNYPSDEHVSTVRHEFEEIRGFTGPERSDEEGVQRWIRERQQQVHHHGQTEISRQTRQDVSSGDHYHATASSVSQRREESYRSTATSSTTRHQQQESSSTYTTHYSQQHQSDAH</sequence>
<feature type="region of interest" description="Disordered" evidence="1">
    <location>
        <begin position="1064"/>
        <end position="1137"/>
    </location>
</feature>
<feature type="compositionally biased region" description="Basic and acidic residues" evidence="1">
    <location>
        <begin position="1077"/>
        <end position="1090"/>
    </location>
</feature>
<dbReference type="AlphaFoldDB" id="A0A5K3FUC1"/>
<feature type="compositionally biased region" description="Low complexity" evidence="1">
    <location>
        <begin position="1105"/>
        <end position="1137"/>
    </location>
</feature>
<dbReference type="SUPFAM" id="SSF75399">
    <property type="entry name" value="Plakin repeat"/>
    <property type="match status" value="1"/>
</dbReference>
<protein>
    <submittedName>
        <fullName evidence="2">SAM domain-containing protein</fullName>
    </submittedName>
</protein>
<proteinExistence type="predicted"/>
<organism evidence="2">
    <name type="scientific">Mesocestoides corti</name>
    <name type="common">Flatworm</name>
    <dbReference type="NCBI Taxonomy" id="53468"/>
    <lineage>
        <taxon>Eukaryota</taxon>
        <taxon>Metazoa</taxon>
        <taxon>Spiralia</taxon>
        <taxon>Lophotrochozoa</taxon>
        <taxon>Platyhelminthes</taxon>
        <taxon>Cestoda</taxon>
        <taxon>Eucestoda</taxon>
        <taxon>Cyclophyllidea</taxon>
        <taxon>Mesocestoididae</taxon>
        <taxon>Mesocestoides</taxon>
    </lineage>
</organism>
<dbReference type="InterPro" id="IPR035915">
    <property type="entry name" value="Plakin_repeat_sf"/>
</dbReference>